<dbReference type="Gene3D" id="3.40.50.12780">
    <property type="entry name" value="N-terminal domain of ligase-like"/>
    <property type="match status" value="1"/>
</dbReference>
<feature type="compositionally biased region" description="Basic and acidic residues" evidence="1">
    <location>
        <begin position="569"/>
        <end position="578"/>
    </location>
</feature>
<feature type="domain" description="AMP-binding enzyme C-terminal" evidence="3">
    <location>
        <begin position="470"/>
        <end position="547"/>
    </location>
</feature>
<dbReference type="SUPFAM" id="SSF56801">
    <property type="entry name" value="Acetyl-CoA synthetase-like"/>
    <property type="match status" value="1"/>
</dbReference>
<protein>
    <submittedName>
        <fullName evidence="4">Long-chain fatty acid--CoA ligase</fullName>
    </submittedName>
</protein>
<dbReference type="Proteomes" id="UP000823821">
    <property type="component" value="Unassembled WGS sequence"/>
</dbReference>
<dbReference type="CDD" id="cd05936">
    <property type="entry name" value="FC-FACS_FadD_like"/>
    <property type="match status" value="1"/>
</dbReference>
<dbReference type="PANTHER" id="PTHR43767:SF1">
    <property type="entry name" value="NONRIBOSOMAL PEPTIDE SYNTHASE PES1 (EUROFUNG)-RELATED"/>
    <property type="match status" value="1"/>
</dbReference>
<feature type="domain" description="AMP-dependent synthetase/ligase" evidence="2">
    <location>
        <begin position="32"/>
        <end position="420"/>
    </location>
</feature>
<dbReference type="Pfam" id="PF13193">
    <property type="entry name" value="AMP-binding_C"/>
    <property type="match status" value="1"/>
</dbReference>
<evidence type="ECO:0000259" key="3">
    <source>
        <dbReference type="Pfam" id="PF13193"/>
    </source>
</evidence>
<feature type="region of interest" description="Disordered" evidence="1">
    <location>
        <begin position="551"/>
        <end position="584"/>
    </location>
</feature>
<feature type="compositionally biased region" description="Basic and acidic residues" evidence="1">
    <location>
        <begin position="552"/>
        <end position="561"/>
    </location>
</feature>
<dbReference type="Pfam" id="PF00501">
    <property type="entry name" value="AMP-binding"/>
    <property type="match status" value="1"/>
</dbReference>
<evidence type="ECO:0000256" key="1">
    <source>
        <dbReference type="SAM" id="MobiDB-lite"/>
    </source>
</evidence>
<dbReference type="GO" id="GO:0016878">
    <property type="term" value="F:acid-thiol ligase activity"/>
    <property type="evidence" value="ECO:0007669"/>
    <property type="project" value="UniProtKB-ARBA"/>
</dbReference>
<dbReference type="InterPro" id="IPR020845">
    <property type="entry name" value="AMP-binding_CS"/>
</dbReference>
<reference evidence="4" key="1">
    <citation type="journal article" date="2021" name="PeerJ">
        <title>Extensive microbial diversity within the chicken gut microbiome revealed by metagenomics and culture.</title>
        <authorList>
            <person name="Gilroy R."/>
            <person name="Ravi A."/>
            <person name="Getino M."/>
            <person name="Pursley I."/>
            <person name="Horton D.L."/>
            <person name="Alikhan N.F."/>
            <person name="Baker D."/>
            <person name="Gharbi K."/>
            <person name="Hall N."/>
            <person name="Watson M."/>
            <person name="Adriaenssens E.M."/>
            <person name="Foster-Nyarko E."/>
            <person name="Jarju S."/>
            <person name="Secka A."/>
            <person name="Antonio M."/>
            <person name="Oren A."/>
            <person name="Chaudhuri R.R."/>
            <person name="La Ragione R."/>
            <person name="Hildebrand F."/>
            <person name="Pallen M.J."/>
        </authorList>
    </citation>
    <scope>NUCLEOTIDE SEQUENCE</scope>
    <source>
        <strain evidence="4">5032</strain>
    </source>
</reference>
<dbReference type="InterPro" id="IPR025110">
    <property type="entry name" value="AMP-bd_C"/>
</dbReference>
<dbReference type="InterPro" id="IPR000873">
    <property type="entry name" value="AMP-dep_synth/lig_dom"/>
</dbReference>
<gene>
    <name evidence="4" type="ORF">H9784_07130</name>
</gene>
<dbReference type="PROSITE" id="PS00455">
    <property type="entry name" value="AMP_BINDING"/>
    <property type="match status" value="1"/>
</dbReference>
<organism evidence="4 5">
    <name type="scientific">Candidatus Desulfovibrio intestinavium</name>
    <dbReference type="NCBI Taxonomy" id="2838534"/>
    <lineage>
        <taxon>Bacteria</taxon>
        <taxon>Pseudomonadati</taxon>
        <taxon>Thermodesulfobacteriota</taxon>
        <taxon>Desulfovibrionia</taxon>
        <taxon>Desulfovibrionales</taxon>
        <taxon>Desulfovibrionaceae</taxon>
        <taxon>Desulfovibrio</taxon>
    </lineage>
</organism>
<evidence type="ECO:0000259" key="2">
    <source>
        <dbReference type="Pfam" id="PF00501"/>
    </source>
</evidence>
<keyword evidence="4" id="KW-0436">Ligase</keyword>
<dbReference type="AlphaFoldDB" id="A0A9D2KRW7"/>
<dbReference type="InterPro" id="IPR042099">
    <property type="entry name" value="ANL_N_sf"/>
</dbReference>
<dbReference type="InterPro" id="IPR050237">
    <property type="entry name" value="ATP-dep_AMP-bd_enzyme"/>
</dbReference>
<accession>A0A9D2KRW7</accession>
<name>A0A9D2KRW7_9BACT</name>
<reference evidence="4" key="2">
    <citation type="submission" date="2021-04" db="EMBL/GenBank/DDBJ databases">
        <authorList>
            <person name="Gilroy R."/>
        </authorList>
    </citation>
    <scope>NUCLEOTIDE SEQUENCE</scope>
    <source>
        <strain evidence="4">5032</strain>
    </source>
</reference>
<comment type="caution">
    <text evidence="4">The sequence shown here is derived from an EMBL/GenBank/DDBJ whole genome shotgun (WGS) entry which is preliminary data.</text>
</comment>
<dbReference type="PANTHER" id="PTHR43767">
    <property type="entry name" value="LONG-CHAIN-FATTY-ACID--COA LIGASE"/>
    <property type="match status" value="1"/>
</dbReference>
<evidence type="ECO:0000313" key="4">
    <source>
        <dbReference type="EMBL" id="HJA79320.1"/>
    </source>
</evidence>
<dbReference type="Gene3D" id="3.30.300.30">
    <property type="match status" value="1"/>
</dbReference>
<dbReference type="EMBL" id="DWZD01000040">
    <property type="protein sequence ID" value="HJA79320.1"/>
    <property type="molecule type" value="Genomic_DNA"/>
</dbReference>
<evidence type="ECO:0000313" key="5">
    <source>
        <dbReference type="Proteomes" id="UP000823821"/>
    </source>
</evidence>
<dbReference type="InterPro" id="IPR045851">
    <property type="entry name" value="AMP-bd_C_sf"/>
</dbReference>
<sequence length="584" mass="65494">MPVDFPRPWLAHYEEGVSADIPAYGKPLFHFLDEAARRYPDRAAIRFQNTLITYRQLKRRAEQMAGKLRDMGVGDGDRVAVMLPNLPQTILIFWAILKAGGVVVMLNPLYMESELLTILNDARPRHMFLLDLLWPRVSVLRDRLPVETFCITDVGDSLSFPLNVLYRLKAWRGRQAPRIDYGPSVLRWKDVMGRSDPYVTNIATPDETPALLQYTGGTTGLPKGVPLTHGNLGSNALQVLEVIRDLRHERHSMVGLLPFFHVYGLCLGITLPAVLSATSLPLPRYVPQDVLHLINRHKPTIFPGAPSVYASLLQQKNLAKFDLKSIRLCISGSAPLSRELRRQFHALTGASLLEGYGLTEASPVTHLNPLIPEQQKDGSIGMPMPGTDAMIVAEDDMTPLPPHTVGELLIRGPQVMHGYWNRPEDTAATLRDGWLRTGDLASMDEDGFFYIVDRKKDLVLVGGYNVYPREVEEVVMEHEGVQEAVCIGLRDPLRGEVLKCYVVPRPQAAATLDKREIIAWCRSKLANYKVPRHVEFRQELPKSPIGKVLRRTLREEEERKAASRASRRAGSERAERSASPEADA</sequence>
<proteinExistence type="predicted"/>